<evidence type="ECO:0000313" key="2">
    <source>
        <dbReference type="Proteomes" id="UP000887159"/>
    </source>
</evidence>
<organism evidence="1 2">
    <name type="scientific">Trichonephila clavipes</name>
    <name type="common">Golden silk orbweaver</name>
    <name type="synonym">Nephila clavipes</name>
    <dbReference type="NCBI Taxonomy" id="2585209"/>
    <lineage>
        <taxon>Eukaryota</taxon>
        <taxon>Metazoa</taxon>
        <taxon>Ecdysozoa</taxon>
        <taxon>Arthropoda</taxon>
        <taxon>Chelicerata</taxon>
        <taxon>Arachnida</taxon>
        <taxon>Araneae</taxon>
        <taxon>Araneomorphae</taxon>
        <taxon>Entelegynae</taxon>
        <taxon>Araneoidea</taxon>
        <taxon>Nephilidae</taxon>
        <taxon>Trichonephila</taxon>
    </lineage>
</organism>
<dbReference type="AlphaFoldDB" id="A0A8X7BFD5"/>
<sequence length="149" mass="16535">MLDILFKIGETIVSFYGVLGGALRVKQLLSVVTYATCPRNSSWQGVSCTPVIIRSFEQHTSDITILARFHPNFEGERPGSGQRPANSLPLPPTSPEDLRFDGYLEYPHAAKALYMNVLYMPSPGFSVANLLHRMGGFLLSRDMESKMVV</sequence>
<protein>
    <submittedName>
        <fullName evidence="1">Uncharacterized protein</fullName>
    </submittedName>
</protein>
<gene>
    <name evidence="1" type="ORF">TNCV_4724681</name>
</gene>
<proteinExistence type="predicted"/>
<accession>A0A8X7BFD5</accession>
<keyword evidence="2" id="KW-1185">Reference proteome</keyword>
<reference evidence="1" key="1">
    <citation type="submission" date="2020-08" db="EMBL/GenBank/DDBJ databases">
        <title>Multicomponent nature underlies the extraordinary mechanical properties of spider dragline silk.</title>
        <authorList>
            <person name="Kono N."/>
            <person name="Nakamura H."/>
            <person name="Mori M."/>
            <person name="Yoshida Y."/>
            <person name="Ohtoshi R."/>
            <person name="Malay A.D."/>
            <person name="Moran D.A.P."/>
            <person name="Tomita M."/>
            <person name="Numata K."/>
            <person name="Arakawa K."/>
        </authorList>
    </citation>
    <scope>NUCLEOTIDE SEQUENCE</scope>
</reference>
<name>A0A8X7BFD5_TRICX</name>
<evidence type="ECO:0000313" key="1">
    <source>
        <dbReference type="EMBL" id="GFY29340.1"/>
    </source>
</evidence>
<dbReference type="Proteomes" id="UP000887159">
    <property type="component" value="Unassembled WGS sequence"/>
</dbReference>
<dbReference type="EMBL" id="BMAU01021387">
    <property type="protein sequence ID" value="GFY29340.1"/>
    <property type="molecule type" value="Genomic_DNA"/>
</dbReference>
<comment type="caution">
    <text evidence="1">The sequence shown here is derived from an EMBL/GenBank/DDBJ whole genome shotgun (WGS) entry which is preliminary data.</text>
</comment>